<dbReference type="InterPro" id="IPR027942">
    <property type="entry name" value="SEO_N"/>
</dbReference>
<comment type="caution">
    <text evidence="3">The sequence shown here is derived from an EMBL/GenBank/DDBJ whole genome shotgun (WGS) entry which is preliminary data.</text>
</comment>
<feature type="domain" description="Sieve element occlusion C-terminal" evidence="2">
    <location>
        <begin position="475"/>
        <end position="704"/>
    </location>
</feature>
<evidence type="ECO:0008006" key="5">
    <source>
        <dbReference type="Google" id="ProtNLM"/>
    </source>
</evidence>
<evidence type="ECO:0000313" key="3">
    <source>
        <dbReference type="EMBL" id="PNY14097.1"/>
    </source>
</evidence>
<dbReference type="InterPro" id="IPR027944">
    <property type="entry name" value="SEO_C"/>
</dbReference>
<dbReference type="Pfam" id="PF14577">
    <property type="entry name" value="SEO_C"/>
    <property type="match status" value="1"/>
</dbReference>
<proteinExistence type="predicted"/>
<reference evidence="3 4" key="2">
    <citation type="journal article" date="2017" name="Front. Plant Sci.">
        <title>Gene Classification and Mining of Molecular Markers Useful in Red Clover (Trifolium pratense) Breeding.</title>
        <authorList>
            <person name="Istvanek J."/>
            <person name="Dluhosova J."/>
            <person name="Dluhos P."/>
            <person name="Patkova L."/>
            <person name="Nedelnik J."/>
            <person name="Repkova J."/>
        </authorList>
    </citation>
    <scope>NUCLEOTIDE SEQUENCE [LARGE SCALE GENOMIC DNA]</scope>
    <source>
        <strain evidence="4">cv. Tatra</strain>
        <tissue evidence="3">Young leaves</tissue>
    </source>
</reference>
<dbReference type="GO" id="GO:0010088">
    <property type="term" value="P:phloem development"/>
    <property type="evidence" value="ECO:0007669"/>
    <property type="project" value="InterPro"/>
</dbReference>
<gene>
    <name evidence="3" type="ORF">L195_g010770</name>
</gene>
<dbReference type="Gramene" id="Tp57577_TGAC_v2_mRNA25619">
    <property type="protein sequence ID" value="Tp57577_TGAC_v2_mRNA25619"/>
    <property type="gene ID" value="Tp57577_TGAC_v2_gene24769"/>
</dbReference>
<name>A0A2K3PFM4_TRIPR</name>
<dbReference type="Proteomes" id="UP000236291">
    <property type="component" value="Unassembled WGS sequence"/>
</dbReference>
<reference evidence="3 4" key="1">
    <citation type="journal article" date="2014" name="Am. J. Bot.">
        <title>Genome assembly and annotation for red clover (Trifolium pratense; Fabaceae).</title>
        <authorList>
            <person name="Istvanek J."/>
            <person name="Jaros M."/>
            <person name="Krenek A."/>
            <person name="Repkova J."/>
        </authorList>
    </citation>
    <scope>NUCLEOTIDE SEQUENCE [LARGE SCALE GENOMIC DNA]</scope>
    <source>
        <strain evidence="4">cv. Tatra</strain>
        <tissue evidence="3">Young leaves</tissue>
    </source>
</reference>
<dbReference type="PANTHER" id="PTHR33232">
    <property type="entry name" value="PROTEIN SIEVE ELEMENT OCCLUSION B-LIKE"/>
    <property type="match status" value="1"/>
</dbReference>
<dbReference type="STRING" id="57577.A0A2K3PFM4"/>
<evidence type="ECO:0000313" key="4">
    <source>
        <dbReference type="Proteomes" id="UP000236291"/>
    </source>
</evidence>
<dbReference type="AlphaFoldDB" id="A0A2K3PFM4"/>
<dbReference type="Pfam" id="PF14576">
    <property type="entry name" value="SEO_N"/>
    <property type="match status" value="1"/>
</dbReference>
<dbReference type="PANTHER" id="PTHR33232:SF20">
    <property type="entry name" value="PROTEIN SIEVE ELEMENT OCCLUSION B-LIKE"/>
    <property type="match status" value="1"/>
</dbReference>
<sequence>MASTNPRQLQANKMQLKKERRMFSTSDDSAMMKQVQSTHAPDGREIDVKPLIQIVDEILIQIIARSVEGHQHDHVKHEQEKLETAAALAEFDMLDALAFIINKISCELSCKCSGGGDAHASTMVLLNYLSSYSWHAKVVLTLAAFAVIFGEFWLVAQSSVSNTLAKSVALLKQLPDIVENSVSLRPQFDALNKLVKAALDVTMCIVEFKELPSEYISEDVPPMSVASAHIPIATYWVIRSIVACASQIASLIGMRNEAISSASEAWELSSLAHKVTSIYEHLKNQLAICYQYIDEKRHIEAFHNLIRLFETIHVDNMKILRALIYAKDDIPPLIDGTTKLRVSLEVLRRKHVLLLISDLDISLEEIMILDNLYKDARSRGETHYEMVWIPVVDKATWNEVNKQKFEYLQSSMPWHSVRDPFIIEPSVIKYIKEVWNYTKRAILVALDPQGRLSSQNALHMIWIWGNLAFPFTSEKEESLWKQEIWSLELLVDGIDPALLDWMTEGKIICLYGGEDLEWIETFTKTAMNVARTSNFDLEMVYVGKSNAKERMQRMITTFNNKKFSYFFPNVTSIWFFWARLESMLYSKLQHGKTVENDKIMSEVMTVLSFDGSDRGWAIFCRGPSEMARAKGDTALTSLRDFDKWKHKIEQDGWVPALNDYIKEIQQPHHCNRLILPGSTGGIPQKVVCAECGRQMEKYFMYRCCVE</sequence>
<feature type="domain" description="Sieve element occlusion N-terminal" evidence="1">
    <location>
        <begin position="26"/>
        <end position="313"/>
    </location>
</feature>
<dbReference type="OrthoDB" id="1145248at2759"/>
<dbReference type="InterPro" id="IPR039299">
    <property type="entry name" value="SEOA"/>
</dbReference>
<dbReference type="EMBL" id="ASHM01006585">
    <property type="protein sequence ID" value="PNY14097.1"/>
    <property type="molecule type" value="Genomic_DNA"/>
</dbReference>
<evidence type="ECO:0000259" key="2">
    <source>
        <dbReference type="Pfam" id="PF14577"/>
    </source>
</evidence>
<protein>
    <recommendedName>
        <fullName evidence="5">Protein SIEVE ELEMENT OCCLUSION B-like</fullName>
    </recommendedName>
</protein>
<accession>A0A2K3PFM4</accession>
<evidence type="ECO:0000259" key="1">
    <source>
        <dbReference type="Pfam" id="PF14576"/>
    </source>
</evidence>
<organism evidence="3 4">
    <name type="scientific">Trifolium pratense</name>
    <name type="common">Red clover</name>
    <dbReference type="NCBI Taxonomy" id="57577"/>
    <lineage>
        <taxon>Eukaryota</taxon>
        <taxon>Viridiplantae</taxon>
        <taxon>Streptophyta</taxon>
        <taxon>Embryophyta</taxon>
        <taxon>Tracheophyta</taxon>
        <taxon>Spermatophyta</taxon>
        <taxon>Magnoliopsida</taxon>
        <taxon>eudicotyledons</taxon>
        <taxon>Gunneridae</taxon>
        <taxon>Pentapetalae</taxon>
        <taxon>rosids</taxon>
        <taxon>fabids</taxon>
        <taxon>Fabales</taxon>
        <taxon>Fabaceae</taxon>
        <taxon>Papilionoideae</taxon>
        <taxon>50 kb inversion clade</taxon>
        <taxon>NPAAA clade</taxon>
        <taxon>Hologalegina</taxon>
        <taxon>IRL clade</taxon>
        <taxon>Trifolieae</taxon>
        <taxon>Trifolium</taxon>
    </lineage>
</organism>